<dbReference type="InterPro" id="IPR011989">
    <property type="entry name" value="ARM-like"/>
</dbReference>
<gene>
    <name evidence="2" type="ORF">ACFFPI_08150</name>
</gene>
<dbReference type="Proteomes" id="UP001589536">
    <property type="component" value="Unassembled WGS sequence"/>
</dbReference>
<sequence>MPTNRVPKGVRSGGQFAASAHTEPLVSIDTDFPSVGDADVEQLRALAESNDPLVRAEVTSSIRVPDDVLERLAEADQPASVRLAAVNTGYAGIADRAATDPDPLVRAAALSGWDLSDHHRERLSHDPKVQRVMGLISR</sequence>
<organism evidence="2 3">
    <name type="scientific">Arthrobacter methylotrophus</name>
    <dbReference type="NCBI Taxonomy" id="121291"/>
    <lineage>
        <taxon>Bacteria</taxon>
        <taxon>Bacillati</taxon>
        <taxon>Actinomycetota</taxon>
        <taxon>Actinomycetes</taxon>
        <taxon>Micrococcales</taxon>
        <taxon>Micrococcaceae</taxon>
        <taxon>Arthrobacter</taxon>
    </lineage>
</organism>
<evidence type="ECO:0000256" key="1">
    <source>
        <dbReference type="SAM" id="MobiDB-lite"/>
    </source>
</evidence>
<dbReference type="InterPro" id="IPR016024">
    <property type="entry name" value="ARM-type_fold"/>
</dbReference>
<protein>
    <recommendedName>
        <fullName evidence="4">HEAT repeat domain-containing protein</fullName>
    </recommendedName>
</protein>
<evidence type="ECO:0008006" key="4">
    <source>
        <dbReference type="Google" id="ProtNLM"/>
    </source>
</evidence>
<dbReference type="EMBL" id="JBHMBH010000019">
    <property type="protein sequence ID" value="MFB9714129.1"/>
    <property type="molecule type" value="Genomic_DNA"/>
</dbReference>
<evidence type="ECO:0000313" key="2">
    <source>
        <dbReference type="EMBL" id="MFB9714129.1"/>
    </source>
</evidence>
<feature type="region of interest" description="Disordered" evidence="1">
    <location>
        <begin position="1"/>
        <end position="22"/>
    </location>
</feature>
<proteinExistence type="predicted"/>
<reference evidence="2 3" key="1">
    <citation type="submission" date="2024-09" db="EMBL/GenBank/DDBJ databases">
        <authorList>
            <person name="Sun Q."/>
            <person name="Mori K."/>
        </authorList>
    </citation>
    <scope>NUCLEOTIDE SEQUENCE [LARGE SCALE GENOMIC DNA]</scope>
    <source>
        <strain evidence="2 3">JCM 13519</strain>
    </source>
</reference>
<keyword evidence="3" id="KW-1185">Reference proteome</keyword>
<dbReference type="Gene3D" id="1.25.10.10">
    <property type="entry name" value="Leucine-rich Repeat Variant"/>
    <property type="match status" value="1"/>
</dbReference>
<accession>A0ABV5UQM0</accession>
<dbReference type="RefSeq" id="WP_345043486.1">
    <property type="nucleotide sequence ID" value="NZ_BAABED010000001.1"/>
</dbReference>
<comment type="caution">
    <text evidence="2">The sequence shown here is derived from an EMBL/GenBank/DDBJ whole genome shotgun (WGS) entry which is preliminary data.</text>
</comment>
<evidence type="ECO:0000313" key="3">
    <source>
        <dbReference type="Proteomes" id="UP001589536"/>
    </source>
</evidence>
<name>A0ABV5UQM0_9MICC</name>
<dbReference type="SUPFAM" id="SSF48371">
    <property type="entry name" value="ARM repeat"/>
    <property type="match status" value="1"/>
</dbReference>